<evidence type="ECO:0000256" key="1">
    <source>
        <dbReference type="SAM" id="MobiDB-lite"/>
    </source>
</evidence>
<evidence type="ECO:0000313" key="2">
    <source>
        <dbReference type="EMBL" id="CCD52538.1"/>
    </source>
</evidence>
<accession>G2YLP0</accession>
<dbReference type="Proteomes" id="UP000008177">
    <property type="component" value="Unplaced contigs"/>
</dbReference>
<dbReference type="InParanoid" id="G2YLP0"/>
<organism evidence="2 3">
    <name type="scientific">Botryotinia fuckeliana (strain T4)</name>
    <name type="common">Noble rot fungus</name>
    <name type="synonym">Botrytis cinerea</name>
    <dbReference type="NCBI Taxonomy" id="999810"/>
    <lineage>
        <taxon>Eukaryota</taxon>
        <taxon>Fungi</taxon>
        <taxon>Dikarya</taxon>
        <taxon>Ascomycota</taxon>
        <taxon>Pezizomycotina</taxon>
        <taxon>Leotiomycetes</taxon>
        <taxon>Helotiales</taxon>
        <taxon>Sclerotiniaceae</taxon>
        <taxon>Botrytis</taxon>
    </lineage>
</organism>
<evidence type="ECO:0000313" key="3">
    <source>
        <dbReference type="Proteomes" id="UP000008177"/>
    </source>
</evidence>
<gene>
    <name evidence="2" type="ORF">BofuT4_uP078310.1</name>
</gene>
<name>G2YLP0_BOTF4</name>
<feature type="compositionally biased region" description="Basic and acidic residues" evidence="1">
    <location>
        <begin position="27"/>
        <end position="52"/>
    </location>
</feature>
<sequence length="66" mass="7885">MCSHLLLIYDHYRWSAIPKRVNVGRQDSWKGDENGDDEGHEKGNEEGDENGRIKRSRCWKRTRRNQ</sequence>
<feature type="compositionally biased region" description="Basic residues" evidence="1">
    <location>
        <begin position="53"/>
        <end position="66"/>
    </location>
</feature>
<reference evidence="3" key="1">
    <citation type="journal article" date="2011" name="PLoS Genet.">
        <title>Genomic analysis of the necrotrophic fungal pathogens Sclerotinia sclerotiorum and Botrytis cinerea.</title>
        <authorList>
            <person name="Amselem J."/>
            <person name="Cuomo C.A."/>
            <person name="van Kan J.A."/>
            <person name="Viaud M."/>
            <person name="Benito E.P."/>
            <person name="Couloux A."/>
            <person name="Coutinho P.M."/>
            <person name="de Vries R.P."/>
            <person name="Dyer P.S."/>
            <person name="Fillinger S."/>
            <person name="Fournier E."/>
            <person name="Gout L."/>
            <person name="Hahn M."/>
            <person name="Kohn L."/>
            <person name="Lapalu N."/>
            <person name="Plummer K.M."/>
            <person name="Pradier J.M."/>
            <person name="Quevillon E."/>
            <person name="Sharon A."/>
            <person name="Simon A."/>
            <person name="ten Have A."/>
            <person name="Tudzynski B."/>
            <person name="Tudzynski P."/>
            <person name="Wincker P."/>
            <person name="Andrew M."/>
            <person name="Anthouard V."/>
            <person name="Beever R.E."/>
            <person name="Beffa R."/>
            <person name="Benoit I."/>
            <person name="Bouzid O."/>
            <person name="Brault B."/>
            <person name="Chen Z."/>
            <person name="Choquer M."/>
            <person name="Collemare J."/>
            <person name="Cotton P."/>
            <person name="Danchin E.G."/>
            <person name="Da Silva C."/>
            <person name="Gautier A."/>
            <person name="Giraud C."/>
            <person name="Giraud T."/>
            <person name="Gonzalez C."/>
            <person name="Grossetete S."/>
            <person name="Guldener U."/>
            <person name="Henrissat B."/>
            <person name="Howlett B.J."/>
            <person name="Kodira C."/>
            <person name="Kretschmer M."/>
            <person name="Lappartient A."/>
            <person name="Leroch M."/>
            <person name="Levis C."/>
            <person name="Mauceli E."/>
            <person name="Neuveglise C."/>
            <person name="Oeser B."/>
            <person name="Pearson M."/>
            <person name="Poulain J."/>
            <person name="Poussereau N."/>
            <person name="Quesneville H."/>
            <person name="Rascle C."/>
            <person name="Schumacher J."/>
            <person name="Segurens B."/>
            <person name="Sexton A."/>
            <person name="Silva E."/>
            <person name="Sirven C."/>
            <person name="Soanes D.M."/>
            <person name="Talbot N.J."/>
            <person name="Templeton M."/>
            <person name="Yandava C."/>
            <person name="Yarden O."/>
            <person name="Zeng Q."/>
            <person name="Rollins J.A."/>
            <person name="Lebrun M.H."/>
            <person name="Dickman M."/>
        </authorList>
    </citation>
    <scope>NUCLEOTIDE SEQUENCE [LARGE SCALE GENOMIC DNA]</scope>
    <source>
        <strain evidence="3">T4</strain>
    </source>
</reference>
<dbReference type="HOGENOM" id="CLU_2830933_0_0_1"/>
<dbReference type="EMBL" id="FQ790343">
    <property type="protein sequence ID" value="CCD52538.1"/>
    <property type="molecule type" value="Genomic_DNA"/>
</dbReference>
<proteinExistence type="predicted"/>
<dbReference type="AlphaFoldDB" id="G2YLP0"/>
<protein>
    <submittedName>
        <fullName evidence="2">Uncharacterized protein</fullName>
    </submittedName>
</protein>
<feature type="region of interest" description="Disordered" evidence="1">
    <location>
        <begin position="23"/>
        <end position="66"/>
    </location>
</feature>